<evidence type="ECO:0000313" key="4">
    <source>
        <dbReference type="Proteomes" id="UP000245711"/>
    </source>
</evidence>
<evidence type="ECO:0000259" key="2">
    <source>
        <dbReference type="Pfam" id="PF18702"/>
    </source>
</evidence>
<protein>
    <recommendedName>
        <fullName evidence="2">DUF5642 domain-containing protein</fullName>
    </recommendedName>
</protein>
<dbReference type="KEGG" id="roz:CBI38_17275"/>
<reference evidence="3 4" key="1">
    <citation type="submission" date="2017-05" db="EMBL/GenBank/DDBJ databases">
        <title>Isolation of Rhodococcus sp. S2-17 biodegrading of BP-3.</title>
        <authorList>
            <person name="Lee Y."/>
            <person name="Kim K.H."/>
            <person name="Chun B.H."/>
            <person name="Jung H.S."/>
            <person name="Jeon C.O."/>
        </authorList>
    </citation>
    <scope>NUCLEOTIDE SEQUENCE [LARGE SCALE GENOMIC DNA]</scope>
    <source>
        <strain evidence="3 4">S2-17</strain>
    </source>
</reference>
<dbReference type="EMBL" id="CP021354">
    <property type="protein sequence ID" value="AWK73043.1"/>
    <property type="molecule type" value="Genomic_DNA"/>
</dbReference>
<keyword evidence="4" id="KW-1185">Reference proteome</keyword>
<dbReference type="AlphaFoldDB" id="A0A2S2BWS2"/>
<dbReference type="OrthoDB" id="4762219at2"/>
<dbReference type="Proteomes" id="UP000245711">
    <property type="component" value="Chromosome"/>
</dbReference>
<evidence type="ECO:0000256" key="1">
    <source>
        <dbReference type="SAM" id="MobiDB-lite"/>
    </source>
</evidence>
<feature type="domain" description="DUF5642" evidence="2">
    <location>
        <begin position="203"/>
        <end position="376"/>
    </location>
</feature>
<evidence type="ECO:0000313" key="3">
    <source>
        <dbReference type="EMBL" id="AWK73043.1"/>
    </source>
</evidence>
<gene>
    <name evidence="3" type="ORF">CBI38_17275</name>
</gene>
<accession>A0A2S2BWS2</accession>
<sequence>MPSVVWAGRRERHPRSWADGRYSVLDVPQRSDFGGQLVKSALCSCEPTLEFEDVDVQLIPLGQSPGELVLNRFGLHLFTIRPGQWQLLSEKGVDAGTEVPNPRAHRPREVERSASPRALRTSGRVAERARLTSRQQRYGRSTVSSRRTTSRSAVLLPVAVLAAVAGALASCATEVPGVAQPSSSIAAGVPSGRGLSALLLEPSDFPSKYQAIVLPPHAVSMAAPDLTGVPQDAVVDPSECAPPTQDYGPTGTVMAVGTDNASRSTITVELAKTDTPLDELEQQTANCGEMTVAASGAESTVATDIMPAPPIRADDTLALRRTVRSGSDGDKVTQSMLTLIAQVGDVRVSATFMSFGHATADTSALDDVFTRAVQKVRAG</sequence>
<name>A0A2S2BWS2_9NOCA</name>
<proteinExistence type="predicted"/>
<dbReference type="InterPro" id="IPR041313">
    <property type="entry name" value="DUF5642"/>
</dbReference>
<organism evidence="3 4">
    <name type="scientific">Rhodococcus oxybenzonivorans</name>
    <dbReference type="NCBI Taxonomy" id="1990687"/>
    <lineage>
        <taxon>Bacteria</taxon>
        <taxon>Bacillati</taxon>
        <taxon>Actinomycetota</taxon>
        <taxon>Actinomycetes</taxon>
        <taxon>Mycobacteriales</taxon>
        <taxon>Nocardiaceae</taxon>
        <taxon>Rhodococcus</taxon>
    </lineage>
</organism>
<feature type="region of interest" description="Disordered" evidence="1">
    <location>
        <begin position="94"/>
        <end position="146"/>
    </location>
</feature>
<dbReference type="Pfam" id="PF18702">
    <property type="entry name" value="DUF5642"/>
    <property type="match status" value="1"/>
</dbReference>